<gene>
    <name evidence="3" type="ORF">P5G59_12955</name>
</gene>
<evidence type="ECO:0000313" key="4">
    <source>
        <dbReference type="Proteomes" id="UP001174210"/>
    </source>
</evidence>
<dbReference type="RefSeq" id="WP_301219405.1">
    <property type="nucleotide sequence ID" value="NZ_JAROCB010000003.1"/>
</dbReference>
<name>A0ABT8IZ04_9MICO</name>
<dbReference type="InterPro" id="IPR007329">
    <property type="entry name" value="FMN-bd"/>
</dbReference>
<reference evidence="3" key="1">
    <citation type="submission" date="2023-03" db="EMBL/GenBank/DDBJ databases">
        <title>MT1 and MT2 Draft Genomes of Novel Species.</title>
        <authorList>
            <person name="Venkateswaran K."/>
        </authorList>
    </citation>
    <scope>NUCLEOTIDE SEQUENCE</scope>
    <source>
        <strain evidence="3">F6_8S_P_1A</strain>
    </source>
</reference>
<comment type="caution">
    <text evidence="3">The sequence shown here is derived from an EMBL/GenBank/DDBJ whole genome shotgun (WGS) entry which is preliminary data.</text>
</comment>
<feature type="compositionally biased region" description="Low complexity" evidence="1">
    <location>
        <begin position="37"/>
        <end position="52"/>
    </location>
</feature>
<sequence>MNSRSWRGTVLFTVILVVMGATVGLKLYGVGEQVAAAPAASTSTSTSTSTGTAGTGTAAGSGSSASSGTTTTATPTPTPSASSTATTKTVTGSAVDTRYGTVQVKVTFSGSTITAVDTIQAPNGNGRDIEIDQQALPMLEQEVLASQSANIDTVSGATYTSEGYIQSVQSAIDHR</sequence>
<evidence type="ECO:0000256" key="1">
    <source>
        <dbReference type="SAM" id="MobiDB-lite"/>
    </source>
</evidence>
<dbReference type="SMART" id="SM00900">
    <property type="entry name" value="FMN_bind"/>
    <property type="match status" value="1"/>
</dbReference>
<dbReference type="EMBL" id="JAROCB010000003">
    <property type="protein sequence ID" value="MDN4598055.1"/>
    <property type="molecule type" value="Genomic_DNA"/>
</dbReference>
<accession>A0ABT8IZ04</accession>
<keyword evidence="4" id="KW-1185">Reference proteome</keyword>
<evidence type="ECO:0000313" key="3">
    <source>
        <dbReference type="EMBL" id="MDN4598055.1"/>
    </source>
</evidence>
<feature type="region of interest" description="Disordered" evidence="1">
    <location>
        <begin position="37"/>
        <end position="91"/>
    </location>
</feature>
<feature type="compositionally biased region" description="Low complexity" evidence="1">
    <location>
        <begin position="60"/>
        <end position="91"/>
    </location>
</feature>
<dbReference type="Proteomes" id="UP001174210">
    <property type="component" value="Unassembled WGS sequence"/>
</dbReference>
<dbReference type="Pfam" id="PF04205">
    <property type="entry name" value="FMN_bind"/>
    <property type="match status" value="1"/>
</dbReference>
<proteinExistence type="predicted"/>
<evidence type="ECO:0000259" key="2">
    <source>
        <dbReference type="SMART" id="SM00900"/>
    </source>
</evidence>
<organism evidence="3 4">
    <name type="scientific">Leifsonia virtsii</name>
    <dbReference type="NCBI Taxonomy" id="3035915"/>
    <lineage>
        <taxon>Bacteria</taxon>
        <taxon>Bacillati</taxon>
        <taxon>Actinomycetota</taxon>
        <taxon>Actinomycetes</taxon>
        <taxon>Micrococcales</taxon>
        <taxon>Microbacteriaceae</taxon>
        <taxon>Leifsonia</taxon>
    </lineage>
</organism>
<dbReference type="Gene3D" id="3.90.1010.20">
    <property type="match status" value="1"/>
</dbReference>
<protein>
    <submittedName>
        <fullName evidence="3">FMN-binding protein</fullName>
    </submittedName>
</protein>
<feature type="domain" description="FMN-binding" evidence="2">
    <location>
        <begin position="98"/>
        <end position="175"/>
    </location>
</feature>